<dbReference type="OrthoDB" id="5081713at2759"/>
<name>A0A6G1GK21_9PEZI</name>
<reference evidence="1" key="1">
    <citation type="journal article" date="2020" name="Stud. Mycol.">
        <title>101 Dothideomycetes genomes: a test case for predicting lifestyles and emergence of pathogens.</title>
        <authorList>
            <person name="Haridas S."/>
            <person name="Albert R."/>
            <person name="Binder M."/>
            <person name="Bloem J."/>
            <person name="Labutti K."/>
            <person name="Salamov A."/>
            <person name="Andreopoulos B."/>
            <person name="Baker S."/>
            <person name="Barry K."/>
            <person name="Bills G."/>
            <person name="Bluhm B."/>
            <person name="Cannon C."/>
            <person name="Castanera R."/>
            <person name="Culley D."/>
            <person name="Daum C."/>
            <person name="Ezra D."/>
            <person name="Gonzalez J."/>
            <person name="Henrissat B."/>
            <person name="Kuo A."/>
            <person name="Liang C."/>
            <person name="Lipzen A."/>
            <person name="Lutzoni F."/>
            <person name="Magnuson J."/>
            <person name="Mondo S."/>
            <person name="Nolan M."/>
            <person name="Ohm R."/>
            <person name="Pangilinan J."/>
            <person name="Park H.-J."/>
            <person name="Ramirez L."/>
            <person name="Alfaro M."/>
            <person name="Sun H."/>
            <person name="Tritt A."/>
            <person name="Yoshinaga Y."/>
            <person name="Zwiers L.-H."/>
            <person name="Turgeon B."/>
            <person name="Goodwin S."/>
            <person name="Spatafora J."/>
            <person name="Crous P."/>
            <person name="Grigoriev I."/>
        </authorList>
    </citation>
    <scope>NUCLEOTIDE SEQUENCE</scope>
    <source>
        <strain evidence="1">CBS 113979</strain>
    </source>
</reference>
<organism evidence="1 2">
    <name type="scientific">Aulographum hederae CBS 113979</name>
    <dbReference type="NCBI Taxonomy" id="1176131"/>
    <lineage>
        <taxon>Eukaryota</taxon>
        <taxon>Fungi</taxon>
        <taxon>Dikarya</taxon>
        <taxon>Ascomycota</taxon>
        <taxon>Pezizomycotina</taxon>
        <taxon>Dothideomycetes</taxon>
        <taxon>Pleosporomycetidae</taxon>
        <taxon>Aulographales</taxon>
        <taxon>Aulographaceae</taxon>
    </lineage>
</organism>
<dbReference type="Proteomes" id="UP000800041">
    <property type="component" value="Unassembled WGS sequence"/>
</dbReference>
<evidence type="ECO:0000313" key="1">
    <source>
        <dbReference type="EMBL" id="KAF1981097.1"/>
    </source>
</evidence>
<keyword evidence="2" id="KW-1185">Reference proteome</keyword>
<dbReference type="EMBL" id="ML977208">
    <property type="protein sequence ID" value="KAF1981097.1"/>
    <property type="molecule type" value="Genomic_DNA"/>
</dbReference>
<gene>
    <name evidence="1" type="ORF">K402DRAFT_343095</name>
</gene>
<dbReference type="AlphaFoldDB" id="A0A6G1GK21"/>
<proteinExistence type="predicted"/>
<sequence length="200" mass="22054">MLSNKRWDAAVDARSSAELDDLPIPDPNLFFGYPVTNQDSTKLRGIQRSATAQAFSVASLASILRSGVVATPTTFTELMAHNRNIDNPRPFFPEPFLDVDTADLVAFPFAIVEYKSNSSASSDSHSTYHQAANAASATLKMFEKLCLHPGEFQDIRKVPPVVAITTIGPEVRVWLAHSFIDSEGKVGHVRFYDAFHERLS</sequence>
<protein>
    <submittedName>
        <fullName evidence="1">Uncharacterized protein</fullName>
    </submittedName>
</protein>
<accession>A0A6G1GK21</accession>
<evidence type="ECO:0000313" key="2">
    <source>
        <dbReference type="Proteomes" id="UP000800041"/>
    </source>
</evidence>